<keyword evidence="2" id="KW-1185">Reference proteome</keyword>
<name>A0ABR0PMI4_GOSAR</name>
<accession>A0ABR0PMI4</accession>
<protein>
    <submittedName>
        <fullName evidence="1">Uncharacterized protein</fullName>
    </submittedName>
</protein>
<evidence type="ECO:0000313" key="1">
    <source>
        <dbReference type="EMBL" id="KAK5825635.1"/>
    </source>
</evidence>
<proteinExistence type="predicted"/>
<reference evidence="1 2" key="1">
    <citation type="submission" date="2023-03" db="EMBL/GenBank/DDBJ databases">
        <title>WGS of Gossypium arboreum.</title>
        <authorList>
            <person name="Yu D."/>
        </authorList>
    </citation>
    <scope>NUCLEOTIDE SEQUENCE [LARGE SCALE GENOMIC DNA]</scope>
    <source>
        <tissue evidence="1">Leaf</tissue>
    </source>
</reference>
<organism evidence="1 2">
    <name type="scientific">Gossypium arboreum</name>
    <name type="common">Tree cotton</name>
    <name type="synonym">Gossypium nanking</name>
    <dbReference type="NCBI Taxonomy" id="29729"/>
    <lineage>
        <taxon>Eukaryota</taxon>
        <taxon>Viridiplantae</taxon>
        <taxon>Streptophyta</taxon>
        <taxon>Embryophyta</taxon>
        <taxon>Tracheophyta</taxon>
        <taxon>Spermatophyta</taxon>
        <taxon>Magnoliopsida</taxon>
        <taxon>eudicotyledons</taxon>
        <taxon>Gunneridae</taxon>
        <taxon>Pentapetalae</taxon>
        <taxon>rosids</taxon>
        <taxon>malvids</taxon>
        <taxon>Malvales</taxon>
        <taxon>Malvaceae</taxon>
        <taxon>Malvoideae</taxon>
        <taxon>Gossypium</taxon>
    </lineage>
</organism>
<gene>
    <name evidence="1" type="ORF">PVK06_020492</name>
</gene>
<dbReference type="Proteomes" id="UP001358586">
    <property type="component" value="Chromosome 6"/>
</dbReference>
<comment type="caution">
    <text evidence="1">The sequence shown here is derived from an EMBL/GenBank/DDBJ whole genome shotgun (WGS) entry which is preliminary data.</text>
</comment>
<evidence type="ECO:0000313" key="2">
    <source>
        <dbReference type="Proteomes" id="UP001358586"/>
    </source>
</evidence>
<dbReference type="EMBL" id="JARKNE010000006">
    <property type="protein sequence ID" value="KAK5825635.1"/>
    <property type="molecule type" value="Genomic_DNA"/>
</dbReference>
<sequence>MSLRLCLVWRMEKSEECLRYKRELKKLLIGKEYFNHKSLEVVVTCYPYLKNLPKEDIIKVEFDQAKRWSPFQASKHPFVTGEPFTRPYRPPPETLHLVLVLYVLLVAEYTSICCSYLRACVNSTMWLRLD</sequence>